<dbReference type="Gene3D" id="2.40.40.10">
    <property type="entry name" value="RlpA-like domain"/>
    <property type="match status" value="2"/>
</dbReference>
<organism evidence="7 8">
    <name type="scientific">Roseateles agri</name>
    <dbReference type="NCBI Taxonomy" id="3098619"/>
    <lineage>
        <taxon>Bacteria</taxon>
        <taxon>Pseudomonadati</taxon>
        <taxon>Pseudomonadota</taxon>
        <taxon>Betaproteobacteria</taxon>
        <taxon>Burkholderiales</taxon>
        <taxon>Sphaerotilaceae</taxon>
        <taxon>Roseateles</taxon>
    </lineage>
</organism>
<dbReference type="InterPro" id="IPR005300">
    <property type="entry name" value="MltA_B"/>
</dbReference>
<dbReference type="SUPFAM" id="SSF50685">
    <property type="entry name" value="Barwin-like endoglucanases"/>
    <property type="match status" value="1"/>
</dbReference>
<dbReference type="PANTHER" id="PTHR30124:SF0">
    <property type="entry name" value="MEMBRANE-BOUND LYTIC MUREIN TRANSGLYCOSYLASE A"/>
    <property type="match status" value="1"/>
</dbReference>
<keyword evidence="8" id="KW-1185">Reference proteome</keyword>
<reference evidence="7 8" key="1">
    <citation type="submission" date="2023-11" db="EMBL/GenBank/DDBJ databases">
        <title>Paucibacter sp. nov., isolated from fresh soil in Korea.</title>
        <authorList>
            <person name="Le N.T.T."/>
        </authorList>
    </citation>
    <scope>NUCLEOTIDE SEQUENCE [LARGE SCALE GENOMIC DNA]</scope>
    <source>
        <strain evidence="7 8">R3-3</strain>
    </source>
</reference>
<dbReference type="InterPro" id="IPR036908">
    <property type="entry name" value="RlpA-like_sf"/>
</dbReference>
<sequence>MQRGHARWVAADWNELPGWGEDHASELWPALLRGCARPAPGWAELCARALLTPPADDAEAAIWLMQHLQPWQVQAPDGETQGLMTGYFEPALEARRKPDASFRVPLLAAPQDPKQRLATRQQIESEPLRSKLRPLAWIEDPIDLQVLQIQGSGRIRLADGEWRRVAFGGHNEQLLKPLGIALAEMGEWRGEGGAAPRAYVREWAQRNPQRLNELLWRNPRYVFFSEEALPDPSVGPRGGQGVPLTPGRSVAVDKESVPYGTPVWLDSREPPPGNAPLRRLAMAQDTGSAIVGAVRVDYFWGWGELAEAQASKTKQPLRLWVLWPR</sequence>
<dbReference type="Gene3D" id="2.40.240.50">
    <property type="entry name" value="Barwin-like endoglucanases"/>
    <property type="match status" value="1"/>
</dbReference>
<dbReference type="InterPro" id="IPR026044">
    <property type="entry name" value="MltA"/>
</dbReference>
<protein>
    <recommendedName>
        <fullName evidence="2">peptidoglycan lytic exotransglycosylase</fullName>
        <ecNumber evidence="2">4.2.2.n1</ecNumber>
    </recommendedName>
    <alternativeName>
        <fullName evidence="5">Murein hydrolase A</fullName>
    </alternativeName>
</protein>
<dbReference type="CDD" id="cd14485">
    <property type="entry name" value="mltA_like_LT_A"/>
    <property type="match status" value="1"/>
</dbReference>
<keyword evidence="3" id="KW-0456">Lyase</keyword>
<dbReference type="EC" id="4.2.2.n1" evidence="2"/>
<keyword evidence="4" id="KW-0961">Cell wall biogenesis/degradation</keyword>
<dbReference type="Pfam" id="PF03562">
    <property type="entry name" value="MltA"/>
    <property type="match status" value="1"/>
</dbReference>
<comment type="catalytic activity">
    <reaction evidence="1">
        <text>Exolytic cleavage of the (1-&gt;4)-beta-glycosidic linkage between N-acetylmuramic acid (MurNAc) and N-acetylglucosamine (GlcNAc) residues in peptidoglycan, from either the reducing or the non-reducing ends of the peptidoglycan chains, with concomitant formation of a 1,6-anhydrobond in the MurNAc residue.</text>
        <dbReference type="EC" id="4.2.2.n1"/>
    </reaction>
</comment>
<dbReference type="EMBL" id="JAXCLA010000003">
    <property type="protein sequence ID" value="MDY0745116.1"/>
    <property type="molecule type" value="Genomic_DNA"/>
</dbReference>
<comment type="caution">
    <text evidence="7">The sequence shown here is derived from an EMBL/GenBank/DDBJ whole genome shotgun (WGS) entry which is preliminary data.</text>
</comment>
<evidence type="ECO:0000256" key="1">
    <source>
        <dbReference type="ARBA" id="ARBA00001420"/>
    </source>
</evidence>
<proteinExistence type="predicted"/>
<dbReference type="PIRSF" id="PIRSF019422">
    <property type="entry name" value="MltA"/>
    <property type="match status" value="1"/>
</dbReference>
<evidence type="ECO:0000256" key="5">
    <source>
        <dbReference type="ARBA" id="ARBA00030918"/>
    </source>
</evidence>
<dbReference type="SMART" id="SM00925">
    <property type="entry name" value="MltA"/>
    <property type="match status" value="1"/>
</dbReference>
<dbReference type="PANTHER" id="PTHR30124">
    <property type="entry name" value="MEMBRANE-BOUND LYTIC MUREIN TRANSGLYCOSYLASE A"/>
    <property type="match status" value="1"/>
</dbReference>
<dbReference type="InterPro" id="IPR010611">
    <property type="entry name" value="3D_dom"/>
</dbReference>
<evidence type="ECO:0000256" key="4">
    <source>
        <dbReference type="ARBA" id="ARBA00023316"/>
    </source>
</evidence>
<name>A0ABU5DFQ1_9BURK</name>
<evidence type="ECO:0000313" key="8">
    <source>
        <dbReference type="Proteomes" id="UP001285263"/>
    </source>
</evidence>
<evidence type="ECO:0000259" key="6">
    <source>
        <dbReference type="SMART" id="SM00925"/>
    </source>
</evidence>
<gene>
    <name evidence="7" type="ORF">SNE35_11380</name>
</gene>
<evidence type="ECO:0000256" key="3">
    <source>
        <dbReference type="ARBA" id="ARBA00023239"/>
    </source>
</evidence>
<accession>A0ABU5DFQ1</accession>
<dbReference type="Proteomes" id="UP001285263">
    <property type="component" value="Unassembled WGS sequence"/>
</dbReference>
<dbReference type="Pfam" id="PF06725">
    <property type="entry name" value="3D"/>
    <property type="match status" value="1"/>
</dbReference>
<evidence type="ECO:0000256" key="2">
    <source>
        <dbReference type="ARBA" id="ARBA00012587"/>
    </source>
</evidence>
<evidence type="ECO:0000313" key="7">
    <source>
        <dbReference type="EMBL" id="MDY0745116.1"/>
    </source>
</evidence>
<feature type="domain" description="Lytic transglycosylase MltA" evidence="6">
    <location>
        <begin position="91"/>
        <end position="225"/>
    </location>
</feature>